<protein>
    <submittedName>
        <fullName evidence="4">Nucleosome assembly protein 1-like 1</fullName>
    </submittedName>
</protein>
<evidence type="ECO:0000313" key="3">
    <source>
        <dbReference type="Proteomes" id="UP000095280"/>
    </source>
</evidence>
<evidence type="ECO:0000256" key="1">
    <source>
        <dbReference type="ARBA" id="ARBA00009947"/>
    </source>
</evidence>
<dbReference type="Gene3D" id="1.20.5.1500">
    <property type="match status" value="1"/>
</dbReference>
<dbReference type="GO" id="GO:0006334">
    <property type="term" value="P:nucleosome assembly"/>
    <property type="evidence" value="ECO:0007669"/>
    <property type="project" value="InterPro"/>
</dbReference>
<dbReference type="InterPro" id="IPR002164">
    <property type="entry name" value="NAP_family"/>
</dbReference>
<sequence length="266" mass="30948">GEEFETTWNPEEKFSNRVTAEQSHPCLAGVSDVCRRREFRSLEIESEFYRELHDLEMRYADRFAEQLNRRQQIVLGSVEPTDEEADWPETTESEVELANLLREKPEVRQAGDAPQSEQQLQQPAGPGVPGFWLTALKNVDLLSQMIRDQDEPILRHLTDIKVITFSGEQSGFVLEFHFSPNEYFSNSMLTKHYYLRMVPDPEHPWDYEGPEIVRCSGCEILWKAGKNATVKVVRKVQKHRGSGRSELSRRLSRRIRSLTSSIRQRR</sequence>
<evidence type="ECO:0000256" key="2">
    <source>
        <dbReference type="RuleBase" id="RU003876"/>
    </source>
</evidence>
<organism evidence="3 4">
    <name type="scientific">Macrostomum lignano</name>
    <dbReference type="NCBI Taxonomy" id="282301"/>
    <lineage>
        <taxon>Eukaryota</taxon>
        <taxon>Metazoa</taxon>
        <taxon>Spiralia</taxon>
        <taxon>Lophotrochozoa</taxon>
        <taxon>Platyhelminthes</taxon>
        <taxon>Rhabditophora</taxon>
        <taxon>Macrostomorpha</taxon>
        <taxon>Macrostomida</taxon>
        <taxon>Macrostomidae</taxon>
        <taxon>Macrostomum</taxon>
    </lineage>
</organism>
<dbReference type="SUPFAM" id="SSF143113">
    <property type="entry name" value="NAP-like"/>
    <property type="match status" value="1"/>
</dbReference>
<dbReference type="Pfam" id="PF00956">
    <property type="entry name" value="NAP"/>
    <property type="match status" value="1"/>
</dbReference>
<reference evidence="4" key="1">
    <citation type="submission" date="2016-11" db="UniProtKB">
        <authorList>
            <consortium name="WormBaseParasite"/>
        </authorList>
    </citation>
    <scope>IDENTIFICATION</scope>
</reference>
<dbReference type="GO" id="GO:0005634">
    <property type="term" value="C:nucleus"/>
    <property type="evidence" value="ECO:0007669"/>
    <property type="project" value="InterPro"/>
</dbReference>
<dbReference type="Proteomes" id="UP000095280">
    <property type="component" value="Unplaced"/>
</dbReference>
<dbReference type="PANTHER" id="PTHR11875">
    <property type="entry name" value="TESTIS-SPECIFIC Y-ENCODED PROTEIN"/>
    <property type="match status" value="1"/>
</dbReference>
<dbReference type="Gene3D" id="3.30.1120.90">
    <property type="entry name" value="Nucleosome assembly protein"/>
    <property type="match status" value="1"/>
</dbReference>
<accession>A0A1I8HV33</accession>
<dbReference type="InterPro" id="IPR037231">
    <property type="entry name" value="NAP-like_sf"/>
</dbReference>
<comment type="similarity">
    <text evidence="1 2">Belongs to the nucleosome assembly protein (NAP) family.</text>
</comment>
<name>A0A1I8HV33_9PLAT</name>
<proteinExistence type="inferred from homology"/>
<evidence type="ECO:0000313" key="4">
    <source>
        <dbReference type="WBParaSite" id="maker-uti_cns_0007980-snap-gene-0.2-mRNA-1"/>
    </source>
</evidence>
<keyword evidence="3" id="KW-1185">Reference proteome</keyword>
<dbReference type="WBParaSite" id="maker-uti_cns_0007980-snap-gene-0.2-mRNA-1">
    <property type="protein sequence ID" value="maker-uti_cns_0007980-snap-gene-0.2-mRNA-1"/>
    <property type="gene ID" value="maker-uti_cns_0007980-snap-gene-0.2"/>
</dbReference>
<dbReference type="AlphaFoldDB" id="A0A1I8HV33"/>